<dbReference type="SUPFAM" id="SSF46689">
    <property type="entry name" value="Homeodomain-like"/>
    <property type="match status" value="2"/>
</dbReference>
<dbReference type="AlphaFoldDB" id="F0W549"/>
<reference evidence="2" key="2">
    <citation type="submission" date="2011-02" db="EMBL/GenBank/DDBJ databases">
        <authorList>
            <person name="MacLean D."/>
        </authorList>
    </citation>
    <scope>NUCLEOTIDE SEQUENCE</scope>
</reference>
<dbReference type="Gene3D" id="1.10.10.60">
    <property type="entry name" value="Homeodomain-like"/>
    <property type="match status" value="2"/>
</dbReference>
<dbReference type="Pfam" id="PF00249">
    <property type="entry name" value="Myb_DNA-binding"/>
    <property type="match status" value="2"/>
</dbReference>
<dbReference type="SMART" id="SM00717">
    <property type="entry name" value="SANT"/>
    <property type="match status" value="2"/>
</dbReference>
<protein>
    <submittedName>
        <fullName evidence="2">Uncharacterized protein AlNc14C19G2020</fullName>
    </submittedName>
</protein>
<dbReference type="PANTHER" id="PTHR44042">
    <property type="entry name" value="DUPLICATED HOMEODOMAIN-LIKE SUPERFAMILY PROTEIN-RELATED"/>
    <property type="match status" value="1"/>
</dbReference>
<name>F0W549_9STRA</name>
<dbReference type="EMBL" id="FR824064">
    <property type="protein sequence ID" value="CCA16240.1"/>
    <property type="molecule type" value="Genomic_DNA"/>
</dbReference>
<dbReference type="PROSITE" id="PS50090">
    <property type="entry name" value="MYB_LIKE"/>
    <property type="match status" value="1"/>
</dbReference>
<sequence>MRQYSSVEFRTLSDAWTAEEHERFLIGLERCGMYGKTQIMSQGMWQIILEAVGATKSLQQVQDHAQRYFMQLQAINTHKPIGIFEQRCLDSTWTMEEEKRFEVILSKWQNSQEYSWQEVSNTMPGRSLDEVKERYSSLCEDVRRIQRGHHVTVYYTRCSRRPYNAVSMPKDDKNMAARMQHSYLAGRLRLHACNHNNALKEGERLPQIHRRESNRDLIILSKQDQRHLLDAIGIVQASACVNSPAVSIVITAVTLLLGQNVEIRDGLEARFTLNQAQSAMEKIVYQLELQRNNEAPTYHFIVNELILMLGLAYGPIQLSEIQSQTGLVAPLSMGSHIQSGSNYPVHPMPMLNTLKQCKHLHQYRPLDPAFNPSLLGHRSEMEGTLLANSCSCSTYQDFNDGSTISAALYRPQEPE</sequence>
<gene>
    <name evidence="2" type="primary">AlNc14C19G2020</name>
    <name evidence="2" type="ORF">ALNC14_023830</name>
</gene>
<dbReference type="CDD" id="cd00167">
    <property type="entry name" value="SANT"/>
    <property type="match status" value="1"/>
</dbReference>
<dbReference type="HOGENOM" id="CLU_662940_0_0_1"/>
<dbReference type="InterPro" id="IPR009057">
    <property type="entry name" value="Homeodomain-like_sf"/>
</dbReference>
<organism evidence="2">
    <name type="scientific">Albugo laibachii Nc14</name>
    <dbReference type="NCBI Taxonomy" id="890382"/>
    <lineage>
        <taxon>Eukaryota</taxon>
        <taxon>Sar</taxon>
        <taxon>Stramenopiles</taxon>
        <taxon>Oomycota</taxon>
        <taxon>Peronosporomycetes</taxon>
        <taxon>Albuginales</taxon>
        <taxon>Albuginaceae</taxon>
        <taxon>Albugo</taxon>
    </lineage>
</organism>
<feature type="domain" description="Myb-like" evidence="1">
    <location>
        <begin position="91"/>
        <end position="139"/>
    </location>
</feature>
<dbReference type="PANTHER" id="PTHR44042:SF67">
    <property type="entry name" value="MYB-LIKE PROTEIN I"/>
    <property type="match status" value="1"/>
</dbReference>
<evidence type="ECO:0000313" key="2">
    <source>
        <dbReference type="EMBL" id="CCA16240.1"/>
    </source>
</evidence>
<dbReference type="InterPro" id="IPR001005">
    <property type="entry name" value="SANT/Myb"/>
</dbReference>
<reference evidence="2" key="1">
    <citation type="journal article" date="2011" name="PLoS Biol.">
        <title>Gene gain and loss during evolution of obligate parasitism in the white rust pathogen of Arabidopsis thaliana.</title>
        <authorList>
            <person name="Kemen E."/>
            <person name="Gardiner A."/>
            <person name="Schultz-Larsen T."/>
            <person name="Kemen A.C."/>
            <person name="Balmuth A.L."/>
            <person name="Robert-Seilaniantz A."/>
            <person name="Bailey K."/>
            <person name="Holub E."/>
            <person name="Studholme D.J."/>
            <person name="Maclean D."/>
            <person name="Jones J.D."/>
        </authorList>
    </citation>
    <scope>NUCLEOTIDE SEQUENCE</scope>
</reference>
<accession>F0W549</accession>
<evidence type="ECO:0000259" key="1">
    <source>
        <dbReference type="PROSITE" id="PS50090"/>
    </source>
</evidence>
<proteinExistence type="predicted"/>